<feature type="transmembrane region" description="Helical" evidence="1">
    <location>
        <begin position="39"/>
        <end position="63"/>
    </location>
</feature>
<feature type="signal peptide" evidence="2">
    <location>
        <begin position="1"/>
        <end position="23"/>
    </location>
</feature>
<evidence type="ECO:0000256" key="2">
    <source>
        <dbReference type="SAM" id="SignalP"/>
    </source>
</evidence>
<sequence>MATSKAVVLMLVAVFATLSCVIAQGDLAMAPAPSPDTGAAVQGFPASAAVVASSLILSLLALVNY</sequence>
<name>A0AAW2N814_9LAMI</name>
<proteinExistence type="predicted"/>
<organism evidence="3">
    <name type="scientific">Sesamum angustifolium</name>
    <dbReference type="NCBI Taxonomy" id="2727405"/>
    <lineage>
        <taxon>Eukaryota</taxon>
        <taxon>Viridiplantae</taxon>
        <taxon>Streptophyta</taxon>
        <taxon>Embryophyta</taxon>
        <taxon>Tracheophyta</taxon>
        <taxon>Spermatophyta</taxon>
        <taxon>Magnoliopsida</taxon>
        <taxon>eudicotyledons</taxon>
        <taxon>Gunneridae</taxon>
        <taxon>Pentapetalae</taxon>
        <taxon>asterids</taxon>
        <taxon>lamiids</taxon>
        <taxon>Lamiales</taxon>
        <taxon>Pedaliaceae</taxon>
        <taxon>Sesamum</taxon>
    </lineage>
</organism>
<protein>
    <submittedName>
        <fullName evidence="3">Uncharacterized protein</fullName>
    </submittedName>
</protein>
<dbReference type="AlphaFoldDB" id="A0AAW2N814"/>
<evidence type="ECO:0000256" key="1">
    <source>
        <dbReference type="SAM" id="Phobius"/>
    </source>
</evidence>
<keyword evidence="1" id="KW-0812">Transmembrane</keyword>
<dbReference type="PROSITE" id="PS51257">
    <property type="entry name" value="PROKAR_LIPOPROTEIN"/>
    <property type="match status" value="1"/>
</dbReference>
<dbReference type="EMBL" id="JACGWK010000008">
    <property type="protein sequence ID" value="KAL0339113.1"/>
    <property type="molecule type" value="Genomic_DNA"/>
</dbReference>
<keyword evidence="1" id="KW-0472">Membrane</keyword>
<comment type="caution">
    <text evidence="3">The sequence shown here is derived from an EMBL/GenBank/DDBJ whole genome shotgun (WGS) entry which is preliminary data.</text>
</comment>
<gene>
    <name evidence="3" type="ORF">Sangu_1433400</name>
</gene>
<reference evidence="3" key="2">
    <citation type="journal article" date="2024" name="Plant">
        <title>Genomic evolution and insights into agronomic trait innovations of Sesamum species.</title>
        <authorList>
            <person name="Miao H."/>
            <person name="Wang L."/>
            <person name="Qu L."/>
            <person name="Liu H."/>
            <person name="Sun Y."/>
            <person name="Le M."/>
            <person name="Wang Q."/>
            <person name="Wei S."/>
            <person name="Zheng Y."/>
            <person name="Lin W."/>
            <person name="Duan Y."/>
            <person name="Cao H."/>
            <person name="Xiong S."/>
            <person name="Wang X."/>
            <person name="Wei L."/>
            <person name="Li C."/>
            <person name="Ma Q."/>
            <person name="Ju M."/>
            <person name="Zhao R."/>
            <person name="Li G."/>
            <person name="Mu C."/>
            <person name="Tian Q."/>
            <person name="Mei H."/>
            <person name="Zhang T."/>
            <person name="Gao T."/>
            <person name="Zhang H."/>
        </authorList>
    </citation>
    <scope>NUCLEOTIDE SEQUENCE</scope>
    <source>
        <strain evidence="3">G01</strain>
    </source>
</reference>
<dbReference type="PANTHER" id="PTHR33659">
    <property type="entry name" value="PROTEIN, PUTATIVE-RELATED-RELATED"/>
    <property type="match status" value="1"/>
</dbReference>
<accession>A0AAW2N814</accession>
<feature type="chain" id="PRO_5043621161" evidence="2">
    <location>
        <begin position="24"/>
        <end position="65"/>
    </location>
</feature>
<evidence type="ECO:0000313" key="3">
    <source>
        <dbReference type="EMBL" id="KAL0339113.1"/>
    </source>
</evidence>
<reference evidence="3" key="1">
    <citation type="submission" date="2020-06" db="EMBL/GenBank/DDBJ databases">
        <authorList>
            <person name="Li T."/>
            <person name="Hu X."/>
            <person name="Zhang T."/>
            <person name="Song X."/>
            <person name="Zhang H."/>
            <person name="Dai N."/>
            <person name="Sheng W."/>
            <person name="Hou X."/>
            <person name="Wei L."/>
        </authorList>
    </citation>
    <scope>NUCLEOTIDE SEQUENCE</scope>
    <source>
        <strain evidence="3">G01</strain>
        <tissue evidence="3">Leaf</tissue>
    </source>
</reference>
<keyword evidence="1" id="KW-1133">Transmembrane helix</keyword>
<keyword evidence="2" id="KW-0732">Signal</keyword>
<dbReference type="PANTHER" id="PTHR33659:SF11">
    <property type="entry name" value="TRANSMEMBRANE PROTEIN"/>
    <property type="match status" value="1"/>
</dbReference>